<dbReference type="InterPro" id="IPR050855">
    <property type="entry name" value="NDM-1-like"/>
</dbReference>
<dbReference type="PANTHER" id="PTHR42951:SF4">
    <property type="entry name" value="ACYL-COENZYME A THIOESTERASE MBLAC2"/>
    <property type="match status" value="1"/>
</dbReference>
<organism evidence="7 8">
    <name type="scientific">Cladophialophora chaetospira</name>
    <dbReference type="NCBI Taxonomy" id="386627"/>
    <lineage>
        <taxon>Eukaryota</taxon>
        <taxon>Fungi</taxon>
        <taxon>Dikarya</taxon>
        <taxon>Ascomycota</taxon>
        <taxon>Pezizomycotina</taxon>
        <taxon>Eurotiomycetes</taxon>
        <taxon>Chaetothyriomycetidae</taxon>
        <taxon>Chaetothyriales</taxon>
        <taxon>Herpotrichiellaceae</taxon>
        <taxon>Cladophialophora</taxon>
    </lineage>
</organism>
<accession>A0AA38XNN2</accession>
<dbReference type="Gene3D" id="3.60.15.10">
    <property type="entry name" value="Ribonuclease Z/Hydroxyacylglutathione hydrolase-like"/>
    <property type="match status" value="1"/>
</dbReference>
<dbReference type="GO" id="GO:0000981">
    <property type="term" value="F:DNA-binding transcription factor activity, RNA polymerase II-specific"/>
    <property type="evidence" value="ECO:0007669"/>
    <property type="project" value="InterPro"/>
</dbReference>
<dbReference type="GO" id="GO:0008270">
    <property type="term" value="F:zinc ion binding"/>
    <property type="evidence" value="ECO:0007669"/>
    <property type="project" value="InterPro"/>
</dbReference>
<dbReference type="CDD" id="cd06262">
    <property type="entry name" value="metallo-hydrolase-like_MBL-fold"/>
    <property type="match status" value="1"/>
</dbReference>
<dbReference type="SMART" id="SM00849">
    <property type="entry name" value="Lactamase_B"/>
    <property type="match status" value="1"/>
</dbReference>
<dbReference type="Pfam" id="PF00753">
    <property type="entry name" value="Lactamase_B"/>
    <property type="match status" value="1"/>
</dbReference>
<dbReference type="Proteomes" id="UP001172673">
    <property type="component" value="Unassembled WGS sequence"/>
</dbReference>
<evidence type="ECO:0000256" key="5">
    <source>
        <dbReference type="SAM" id="MobiDB-lite"/>
    </source>
</evidence>
<feature type="compositionally biased region" description="Low complexity" evidence="5">
    <location>
        <begin position="354"/>
        <end position="363"/>
    </location>
</feature>
<dbReference type="SMART" id="SM00066">
    <property type="entry name" value="GAL4"/>
    <property type="match status" value="1"/>
</dbReference>
<evidence type="ECO:0000256" key="2">
    <source>
        <dbReference type="ARBA" id="ARBA00023125"/>
    </source>
</evidence>
<keyword evidence="4" id="KW-0539">Nucleus</keyword>
<evidence type="ECO:0000313" key="8">
    <source>
        <dbReference type="Proteomes" id="UP001172673"/>
    </source>
</evidence>
<keyword evidence="2" id="KW-0238">DNA-binding</keyword>
<dbReference type="SUPFAM" id="SSF57701">
    <property type="entry name" value="Zn2/Cys6 DNA-binding domain"/>
    <property type="match status" value="1"/>
</dbReference>
<name>A0AA38XNN2_9EURO</name>
<dbReference type="Gene3D" id="4.10.240.10">
    <property type="entry name" value="Zn(2)-C6 fungal-type DNA-binding domain"/>
    <property type="match status" value="1"/>
</dbReference>
<evidence type="ECO:0000313" key="7">
    <source>
        <dbReference type="EMBL" id="KAJ9616772.1"/>
    </source>
</evidence>
<sequence length="727" mass="80892">MAFHLPDSCPFTIQEIQLNGITDSKTYLIRERDQYGEYPHIYAQLCTASQPSLPKAYVYRNYSYSRYLNGRGFEAKSEETPKVIVLSDTGCGTEVANTSSSWLASPYHGVSRHEPEIWNISSFLEYTINPGGRSPYLVMTTHCHYDHIMGIGKLPSSSTTVLSSSHSKSFITPYSNLQKHSLSGTLGLQAPKYDVGMWAEDMARVVYATASSGLSIPTPYTILHTPGHTPDSLSWYNSQLRLLCVGDSLYVKETSSTRGAKWGREPPMPTMFDMESDLKDWFRSLDKVLKFVRERNLEVEAENESTKLVNDTGAVPGRSQIEAQKPEVEDDEDEGFVLIDADDANSNKDKDETQITTTKKPTTLSLRPAPPQQPAPTSEGTKVTPSPSKLQKQTGFDIPPLEQRCLAASPITLSPLSGQMRATITPSQIDRRNLDPDSWMMIDRFKVVASPSRLRSQVDPFPHTPKTDGATAAKLFTNIAPCSLQCPPPSHTPAFPTFIGSSTSPKRRPRVLLCAAHTTLSLDAEGALVSMQNFMHRILKNEVPCERVENGPRGEERWLWDFAIEDEERTKGGQRCTDDGKAGWLIDGVFSTDRDVAWRRGQVPYLYQEQNGQSDQVGPPTYKYSVLAPLSIIEQGRRQILGQTSPGIQAPQTTARIGTSITDKRLRISIDRTNIGCRTCRLRNRKCDEGRPMCTNCVRGNFICSGYPVAKLEQESRNMWSSSGGIV</sequence>
<gene>
    <name evidence="7" type="ORF">H2200_000491</name>
</gene>
<comment type="caution">
    <text evidence="7">The sequence shown here is derived from an EMBL/GenBank/DDBJ whole genome shotgun (WGS) entry which is preliminary data.</text>
</comment>
<keyword evidence="3" id="KW-0804">Transcription</keyword>
<evidence type="ECO:0000256" key="1">
    <source>
        <dbReference type="ARBA" id="ARBA00023015"/>
    </source>
</evidence>
<protein>
    <recommendedName>
        <fullName evidence="6">Zn(2)-C6 fungal-type domain-containing protein</fullName>
    </recommendedName>
</protein>
<proteinExistence type="predicted"/>
<dbReference type="PROSITE" id="PS50048">
    <property type="entry name" value="ZN2_CY6_FUNGAL_2"/>
    <property type="match status" value="1"/>
</dbReference>
<keyword evidence="8" id="KW-1185">Reference proteome</keyword>
<keyword evidence="1" id="KW-0805">Transcription regulation</keyword>
<evidence type="ECO:0000256" key="3">
    <source>
        <dbReference type="ARBA" id="ARBA00023163"/>
    </source>
</evidence>
<evidence type="ECO:0000259" key="6">
    <source>
        <dbReference type="PROSITE" id="PS50048"/>
    </source>
</evidence>
<dbReference type="GO" id="GO:0003677">
    <property type="term" value="F:DNA binding"/>
    <property type="evidence" value="ECO:0007669"/>
    <property type="project" value="UniProtKB-KW"/>
</dbReference>
<dbReference type="InterPro" id="IPR001138">
    <property type="entry name" value="Zn2Cys6_DnaBD"/>
</dbReference>
<dbReference type="InterPro" id="IPR036864">
    <property type="entry name" value="Zn2-C6_fun-type_DNA-bd_sf"/>
</dbReference>
<dbReference type="Pfam" id="PF00172">
    <property type="entry name" value="Zn_clus"/>
    <property type="match status" value="1"/>
</dbReference>
<evidence type="ECO:0000256" key="4">
    <source>
        <dbReference type="ARBA" id="ARBA00023242"/>
    </source>
</evidence>
<dbReference type="EMBL" id="JAPDRK010000001">
    <property type="protein sequence ID" value="KAJ9616772.1"/>
    <property type="molecule type" value="Genomic_DNA"/>
</dbReference>
<reference evidence="7" key="1">
    <citation type="submission" date="2022-10" db="EMBL/GenBank/DDBJ databases">
        <title>Culturing micro-colonial fungi from biological soil crusts in the Mojave desert and describing Neophaeococcomyces mojavensis, and introducing the new genera and species Taxawa tesnikishii.</title>
        <authorList>
            <person name="Kurbessoian T."/>
            <person name="Stajich J.E."/>
        </authorList>
    </citation>
    <scope>NUCLEOTIDE SEQUENCE</scope>
    <source>
        <strain evidence="7">TK_41</strain>
    </source>
</reference>
<dbReference type="PANTHER" id="PTHR42951">
    <property type="entry name" value="METALLO-BETA-LACTAMASE DOMAIN-CONTAINING"/>
    <property type="match status" value="1"/>
</dbReference>
<dbReference type="InterPro" id="IPR001279">
    <property type="entry name" value="Metallo-B-lactamas"/>
</dbReference>
<dbReference type="SUPFAM" id="SSF56281">
    <property type="entry name" value="Metallo-hydrolase/oxidoreductase"/>
    <property type="match status" value="1"/>
</dbReference>
<dbReference type="AlphaFoldDB" id="A0AA38XNN2"/>
<feature type="region of interest" description="Disordered" evidence="5">
    <location>
        <begin position="302"/>
        <end position="393"/>
    </location>
</feature>
<feature type="domain" description="Zn(2)-C6 fungal-type" evidence="6">
    <location>
        <begin position="676"/>
        <end position="705"/>
    </location>
</feature>
<feature type="compositionally biased region" description="Polar residues" evidence="5">
    <location>
        <begin position="375"/>
        <end position="393"/>
    </location>
</feature>
<dbReference type="InterPro" id="IPR036866">
    <property type="entry name" value="RibonucZ/Hydroxyglut_hydro"/>
</dbReference>
<dbReference type="CDD" id="cd00067">
    <property type="entry name" value="GAL4"/>
    <property type="match status" value="1"/>
</dbReference>
<feature type="compositionally biased region" description="Acidic residues" evidence="5">
    <location>
        <begin position="328"/>
        <end position="343"/>
    </location>
</feature>